<dbReference type="PROSITE" id="PS51257">
    <property type="entry name" value="PROKAR_LIPOPROTEIN"/>
    <property type="match status" value="1"/>
</dbReference>
<evidence type="ECO:0000313" key="3">
    <source>
        <dbReference type="Proteomes" id="UP000533598"/>
    </source>
</evidence>
<comment type="caution">
    <text evidence="2">The sequence shown here is derived from an EMBL/GenBank/DDBJ whole genome shotgun (WGS) entry which is preliminary data.</text>
</comment>
<reference evidence="2 3" key="1">
    <citation type="submission" date="2020-08" db="EMBL/GenBank/DDBJ databases">
        <title>Sequencing the genomes of 1000 actinobacteria strains.</title>
        <authorList>
            <person name="Klenk H.-P."/>
        </authorList>
    </citation>
    <scope>NUCLEOTIDE SEQUENCE [LARGE SCALE GENOMIC DNA]</scope>
    <source>
        <strain evidence="2 3">DSM 44230</strain>
    </source>
</reference>
<sequence length="225" mass="24493">MRARWAPLVALLMLGACGPPEPPPGPVPNLVAEYVRAAEVRDDPLAGYRAHSRTPEDRMANFAAHFSPQQLQNVLFTARQCQDKVECSPSDAASAAIREYGGTEIFQRRLLIRRADSAIELLTLHVARAPGGPARVFDSAGQGYGGDLTEFRRENTLLAPEDYLRGPRELARLDGEGELVTVTGSTARRWWIGGSTLLILIGAGLTVMLLGVAAVLLRRRAARDR</sequence>
<dbReference type="AlphaFoldDB" id="A0A7W7CEV5"/>
<evidence type="ECO:0008006" key="4">
    <source>
        <dbReference type="Google" id="ProtNLM"/>
    </source>
</evidence>
<dbReference type="RefSeq" id="WP_185005518.1">
    <property type="nucleotide sequence ID" value="NZ_BAAAUI010000043.1"/>
</dbReference>
<keyword evidence="1" id="KW-1133">Transmembrane helix</keyword>
<evidence type="ECO:0000313" key="2">
    <source>
        <dbReference type="EMBL" id="MBB4679815.1"/>
    </source>
</evidence>
<dbReference type="EMBL" id="JACHMH010000001">
    <property type="protein sequence ID" value="MBB4679815.1"/>
    <property type="molecule type" value="Genomic_DNA"/>
</dbReference>
<feature type="transmembrane region" description="Helical" evidence="1">
    <location>
        <begin position="190"/>
        <end position="217"/>
    </location>
</feature>
<keyword evidence="1" id="KW-0812">Transmembrane</keyword>
<keyword evidence="1" id="KW-0472">Membrane</keyword>
<organism evidence="2 3">
    <name type="scientific">Crossiella cryophila</name>
    <dbReference type="NCBI Taxonomy" id="43355"/>
    <lineage>
        <taxon>Bacteria</taxon>
        <taxon>Bacillati</taxon>
        <taxon>Actinomycetota</taxon>
        <taxon>Actinomycetes</taxon>
        <taxon>Pseudonocardiales</taxon>
        <taxon>Pseudonocardiaceae</taxon>
        <taxon>Crossiella</taxon>
    </lineage>
</organism>
<name>A0A7W7CEV5_9PSEU</name>
<gene>
    <name evidence="2" type="ORF">HNR67_005933</name>
</gene>
<proteinExistence type="predicted"/>
<dbReference type="Proteomes" id="UP000533598">
    <property type="component" value="Unassembled WGS sequence"/>
</dbReference>
<evidence type="ECO:0000256" key="1">
    <source>
        <dbReference type="SAM" id="Phobius"/>
    </source>
</evidence>
<keyword evidence="3" id="KW-1185">Reference proteome</keyword>
<accession>A0A7W7CEV5</accession>
<protein>
    <recommendedName>
        <fullName evidence="4">Lipoprotein</fullName>
    </recommendedName>
</protein>